<feature type="region of interest" description="Disordered" evidence="2">
    <location>
        <begin position="300"/>
        <end position="385"/>
    </location>
</feature>
<gene>
    <name evidence="3" type="ORF">QYE76_046363</name>
</gene>
<feature type="region of interest" description="Disordered" evidence="2">
    <location>
        <begin position="749"/>
        <end position="788"/>
    </location>
</feature>
<feature type="compositionally biased region" description="Low complexity" evidence="2">
    <location>
        <begin position="308"/>
        <end position="324"/>
    </location>
</feature>
<reference evidence="3" key="1">
    <citation type="submission" date="2023-07" db="EMBL/GenBank/DDBJ databases">
        <title>A chromosome-level genome assembly of Lolium multiflorum.</title>
        <authorList>
            <person name="Chen Y."/>
            <person name="Copetti D."/>
            <person name="Kolliker R."/>
            <person name="Studer B."/>
        </authorList>
    </citation>
    <scope>NUCLEOTIDE SEQUENCE</scope>
    <source>
        <strain evidence="3">02402/16</strain>
        <tissue evidence="3">Leaf</tissue>
    </source>
</reference>
<feature type="compositionally biased region" description="Pro residues" evidence="2">
    <location>
        <begin position="343"/>
        <end position="354"/>
    </location>
</feature>
<feature type="compositionally biased region" description="Acidic residues" evidence="2">
    <location>
        <begin position="756"/>
        <end position="772"/>
    </location>
</feature>
<protein>
    <submittedName>
        <fullName evidence="3">Uncharacterized protein</fullName>
    </submittedName>
</protein>
<feature type="compositionally biased region" description="Acidic residues" evidence="2">
    <location>
        <begin position="119"/>
        <end position="129"/>
    </location>
</feature>
<feature type="compositionally biased region" description="Low complexity" evidence="2">
    <location>
        <begin position="773"/>
        <end position="788"/>
    </location>
</feature>
<keyword evidence="1" id="KW-0175">Coiled coil</keyword>
<name>A0AAD8WYK0_LOLMU</name>
<organism evidence="3 4">
    <name type="scientific">Lolium multiflorum</name>
    <name type="common">Italian ryegrass</name>
    <name type="synonym">Lolium perenne subsp. multiflorum</name>
    <dbReference type="NCBI Taxonomy" id="4521"/>
    <lineage>
        <taxon>Eukaryota</taxon>
        <taxon>Viridiplantae</taxon>
        <taxon>Streptophyta</taxon>
        <taxon>Embryophyta</taxon>
        <taxon>Tracheophyta</taxon>
        <taxon>Spermatophyta</taxon>
        <taxon>Magnoliopsida</taxon>
        <taxon>Liliopsida</taxon>
        <taxon>Poales</taxon>
        <taxon>Poaceae</taxon>
        <taxon>BOP clade</taxon>
        <taxon>Pooideae</taxon>
        <taxon>Poodae</taxon>
        <taxon>Poeae</taxon>
        <taxon>Poeae Chloroplast Group 2 (Poeae type)</taxon>
        <taxon>Loliodinae</taxon>
        <taxon>Loliinae</taxon>
        <taxon>Lolium</taxon>
    </lineage>
</organism>
<feature type="compositionally biased region" description="Low complexity" evidence="2">
    <location>
        <begin position="165"/>
        <end position="177"/>
    </location>
</feature>
<sequence>MENYSSSWEQQVMKMAVEMAAVSMEKPSGGTSPSRVPEQRLLSPDLGFAMARLGRLQWNSTPYDNWTTDVAIVPCIKAEPDKFSPERHNRWLFVRQGVEDGDLSQKEWTADHVDPADQAGDDDLPEADDQGGQGEHNPPPSPEQGEDEPASSTASPIRAVPLTARPPSTSATSSSVVRGKKRASSGRSTAALEARAQKQRRLGPKKGCYQVCPGCRLWLGPCGGFGAAAAEEGADSAAAVTPTYAACCSAAFYGGGSFFSCTFPGAPGSGTRGEPAPRGSQPTLDQMFPRHVRLVGTAARAGGGAGGAAPPAAGVGGPAPEVVVLDAGSDEAPPAPDSTIPTGPAPSMPPPPSSEPARDEPVEQEPARDEPAEQEPARAAGADARALVTTRQGSALPPDGLHVAKAAMLTHVVSAPESSLGSAGTMEKDWHRSGACEVTGTAGQGWRLWTCSSPASAPWPSGRPRRLRPAWRGWRRLNRFRLDANLQSFPQTVADRRTAPYNRLVVGYHKAKNERAEMAPVAARVPQLEADLRAARERCATAEETAKTLAAKAQETDGELERLRRLESNHLAELKTTKENGRKEVEDLSRRLKDVEQQCRALRDEVTSKSQELTDTAKRWVVQMSALDRGLAASMAARVEPITKLGWELRKAAEELARLLWPTETLPQELGNFIKWLETAPDRFLDWKESAARAGADMALSFVLSWYNEVSLDQLEYRRADVEEKLPAENKTTRLARACAIAAFVDKGIFISDPNPPEDDSDEEPEDEEIEMESPPGAGPTGPSSAGA</sequence>
<dbReference type="Proteomes" id="UP001231189">
    <property type="component" value="Unassembled WGS sequence"/>
</dbReference>
<evidence type="ECO:0000256" key="1">
    <source>
        <dbReference type="SAM" id="Coils"/>
    </source>
</evidence>
<feature type="coiled-coil region" evidence="1">
    <location>
        <begin position="525"/>
        <end position="612"/>
    </location>
</feature>
<feature type="region of interest" description="Disordered" evidence="2">
    <location>
        <begin position="113"/>
        <end position="199"/>
    </location>
</feature>
<comment type="caution">
    <text evidence="3">The sequence shown here is derived from an EMBL/GenBank/DDBJ whole genome shotgun (WGS) entry which is preliminary data.</text>
</comment>
<proteinExistence type="predicted"/>
<accession>A0AAD8WYK0</accession>
<dbReference type="EMBL" id="JAUUTY010000002">
    <property type="protein sequence ID" value="KAK1685515.1"/>
    <property type="molecule type" value="Genomic_DNA"/>
</dbReference>
<dbReference type="AlphaFoldDB" id="A0AAD8WYK0"/>
<evidence type="ECO:0000313" key="4">
    <source>
        <dbReference type="Proteomes" id="UP001231189"/>
    </source>
</evidence>
<feature type="compositionally biased region" description="Basic and acidic residues" evidence="2">
    <location>
        <begin position="356"/>
        <end position="371"/>
    </location>
</feature>
<evidence type="ECO:0000256" key="2">
    <source>
        <dbReference type="SAM" id="MobiDB-lite"/>
    </source>
</evidence>
<keyword evidence="4" id="KW-1185">Reference proteome</keyword>
<evidence type="ECO:0000313" key="3">
    <source>
        <dbReference type="EMBL" id="KAK1685515.1"/>
    </source>
</evidence>